<sequence length="167" mass="19052">MPKLDWPVKGLHSNTTEGAKEYNNSIHSINITLVNVSREDNNFLLTCTANNIVGSAKASVHLIVHFPPSIVKLKEPERRHDTCIEFTVQGSPHPSLRWFHHNEEISHSEYIRTDMDVYHDDIEGCLLFKNPTHYNNGNYTLEATNYLGMVTRTVYGHFLEVPLPGKL</sequence>
<dbReference type="InterPro" id="IPR050958">
    <property type="entry name" value="Cell_Adh-Cytoskel_Orgn"/>
</dbReference>
<dbReference type="InterPro" id="IPR013098">
    <property type="entry name" value="Ig_I-set"/>
</dbReference>
<evidence type="ECO:0000259" key="3">
    <source>
        <dbReference type="Pfam" id="PF07679"/>
    </source>
</evidence>
<gene>
    <name evidence="4" type="ORF">ILYODFUR_018785</name>
</gene>
<organism evidence="4 5">
    <name type="scientific">Ilyodon furcidens</name>
    <name type="common">goldbreast splitfin</name>
    <dbReference type="NCBI Taxonomy" id="33524"/>
    <lineage>
        <taxon>Eukaryota</taxon>
        <taxon>Metazoa</taxon>
        <taxon>Chordata</taxon>
        <taxon>Craniata</taxon>
        <taxon>Vertebrata</taxon>
        <taxon>Euteleostomi</taxon>
        <taxon>Actinopterygii</taxon>
        <taxon>Neopterygii</taxon>
        <taxon>Teleostei</taxon>
        <taxon>Neoteleostei</taxon>
        <taxon>Acanthomorphata</taxon>
        <taxon>Ovalentaria</taxon>
        <taxon>Atherinomorphae</taxon>
        <taxon>Cyprinodontiformes</taxon>
        <taxon>Goodeidae</taxon>
        <taxon>Ilyodon</taxon>
    </lineage>
</organism>
<protein>
    <recommendedName>
        <fullName evidence="3">Immunoglobulin I-set domain-containing protein</fullName>
    </recommendedName>
</protein>
<dbReference type="Proteomes" id="UP001482620">
    <property type="component" value="Unassembled WGS sequence"/>
</dbReference>
<dbReference type="Gene3D" id="2.60.40.10">
    <property type="entry name" value="Immunoglobulins"/>
    <property type="match status" value="2"/>
</dbReference>
<dbReference type="PANTHER" id="PTHR45080:SF8">
    <property type="entry name" value="IG-LIKE DOMAIN-CONTAINING PROTEIN"/>
    <property type="match status" value="1"/>
</dbReference>
<dbReference type="InterPro" id="IPR020777">
    <property type="entry name" value="NTRK"/>
</dbReference>
<dbReference type="EMBL" id="JAHRIQ010013429">
    <property type="protein sequence ID" value="MEQ2225563.1"/>
    <property type="molecule type" value="Genomic_DNA"/>
</dbReference>
<dbReference type="InterPro" id="IPR036179">
    <property type="entry name" value="Ig-like_dom_sf"/>
</dbReference>
<feature type="domain" description="Immunoglobulin I-set" evidence="3">
    <location>
        <begin position="84"/>
        <end position="153"/>
    </location>
</feature>
<reference evidence="4 5" key="1">
    <citation type="submission" date="2021-06" db="EMBL/GenBank/DDBJ databases">
        <authorList>
            <person name="Palmer J.M."/>
        </authorList>
    </citation>
    <scope>NUCLEOTIDE SEQUENCE [LARGE SCALE GENOMIC DNA]</scope>
    <source>
        <strain evidence="5">if_2019</strain>
        <tissue evidence="4">Muscle</tissue>
    </source>
</reference>
<dbReference type="SUPFAM" id="SSF48726">
    <property type="entry name" value="Immunoglobulin"/>
    <property type="match status" value="2"/>
</dbReference>
<name>A0ABV0T1D3_9TELE</name>
<keyword evidence="2" id="KW-1015">Disulfide bond</keyword>
<evidence type="ECO:0000313" key="4">
    <source>
        <dbReference type="EMBL" id="MEQ2225563.1"/>
    </source>
</evidence>
<keyword evidence="5" id="KW-1185">Reference proteome</keyword>
<evidence type="ECO:0000313" key="5">
    <source>
        <dbReference type="Proteomes" id="UP001482620"/>
    </source>
</evidence>
<dbReference type="PRINTS" id="PR01939">
    <property type="entry name" value="NTKRECEPTOR"/>
</dbReference>
<comment type="caution">
    <text evidence="4">The sequence shown here is derived from an EMBL/GenBank/DDBJ whole genome shotgun (WGS) entry which is preliminary data.</text>
</comment>
<keyword evidence="1" id="KW-0732">Signal</keyword>
<evidence type="ECO:0000256" key="2">
    <source>
        <dbReference type="ARBA" id="ARBA00023157"/>
    </source>
</evidence>
<dbReference type="InterPro" id="IPR013783">
    <property type="entry name" value="Ig-like_fold"/>
</dbReference>
<dbReference type="PANTHER" id="PTHR45080">
    <property type="entry name" value="CONTACTIN 5"/>
    <property type="match status" value="1"/>
</dbReference>
<proteinExistence type="predicted"/>
<evidence type="ECO:0000256" key="1">
    <source>
        <dbReference type="ARBA" id="ARBA00022729"/>
    </source>
</evidence>
<dbReference type="Pfam" id="PF07679">
    <property type="entry name" value="I-set"/>
    <property type="match status" value="1"/>
</dbReference>
<accession>A0ABV0T1D3</accession>